<dbReference type="InterPro" id="IPR029052">
    <property type="entry name" value="Metallo-depent_PP-like"/>
</dbReference>
<dbReference type="Gene3D" id="3.60.21.10">
    <property type="match status" value="1"/>
</dbReference>
<dbReference type="InterPro" id="IPR004376">
    <property type="entry name" value="Pesterase_MJ0037"/>
</dbReference>
<dbReference type="AlphaFoldDB" id="A0A218P4G6"/>
<gene>
    <name evidence="2" type="ORF">A3L02_09745</name>
</gene>
<protein>
    <submittedName>
        <fullName evidence="2">Metallophosphoesterase</fullName>
    </submittedName>
</protein>
<dbReference type="SUPFAM" id="SSF56300">
    <property type="entry name" value="Metallo-dependent phosphatases"/>
    <property type="match status" value="1"/>
</dbReference>
<dbReference type="PIRSF" id="PIRSF000887">
    <property type="entry name" value="Pesterase_MJ0037"/>
    <property type="match status" value="1"/>
</dbReference>
<dbReference type="PANTHER" id="PTHR39323:SF1">
    <property type="entry name" value="BLR1149 PROTEIN"/>
    <property type="match status" value="1"/>
</dbReference>
<dbReference type="GO" id="GO:0016787">
    <property type="term" value="F:hydrolase activity"/>
    <property type="evidence" value="ECO:0007669"/>
    <property type="project" value="InterPro"/>
</dbReference>
<reference evidence="2 3" key="1">
    <citation type="submission" date="2016-03" db="EMBL/GenBank/DDBJ databases">
        <title>Complete genome sequence of Thermococcus celer.</title>
        <authorList>
            <person name="Oger P.M."/>
        </authorList>
    </citation>
    <scope>NUCLEOTIDE SEQUENCE [LARGE SCALE GENOMIC DNA]</scope>
    <source>
        <strain evidence="2 3">Vu 13</strain>
    </source>
</reference>
<dbReference type="Pfam" id="PF00149">
    <property type="entry name" value="Metallophos"/>
    <property type="match status" value="1"/>
</dbReference>
<evidence type="ECO:0000313" key="2">
    <source>
        <dbReference type="EMBL" id="ASI99827.1"/>
    </source>
</evidence>
<sequence length="226" mass="25683">MKPVPLPGKALRLGNALVVADLHLGYEVSMAREGFYLPRVFHEVVANLKKLLRAERPKRLVIDGDLKHSFVPEWREKEELRAFVEEVSPMVEEIVLVRGNHDVGTLWLRELGVEVVDELELKGWKLVHGHKLVEGERFIIGHEHPAIRLRDEVGAIVKVPVFLMGEELVVLPAFSPWAYGNDVLREIVSPFLREYDPASARVLVPVDQELLDFGRLRDLSRALSSI</sequence>
<dbReference type="RefSeq" id="WP_088863741.1">
    <property type="nucleotide sequence ID" value="NZ_CP014854.1"/>
</dbReference>
<dbReference type="EMBL" id="CP014854">
    <property type="protein sequence ID" value="ASI99827.1"/>
    <property type="molecule type" value="Genomic_DNA"/>
</dbReference>
<accession>A0A218P4G6</accession>
<proteinExistence type="predicted"/>
<feature type="domain" description="Calcineurin-like phosphoesterase" evidence="1">
    <location>
        <begin position="17"/>
        <end position="130"/>
    </location>
</feature>
<evidence type="ECO:0000259" key="1">
    <source>
        <dbReference type="Pfam" id="PF00149"/>
    </source>
</evidence>
<organism evidence="2 3">
    <name type="scientific">Thermococcus celer Vu 13 = JCM 8558</name>
    <dbReference type="NCBI Taxonomy" id="1293037"/>
    <lineage>
        <taxon>Archaea</taxon>
        <taxon>Methanobacteriati</taxon>
        <taxon>Methanobacteriota</taxon>
        <taxon>Thermococci</taxon>
        <taxon>Thermococcales</taxon>
        <taxon>Thermococcaceae</taxon>
        <taxon>Thermococcus</taxon>
    </lineage>
</organism>
<dbReference type="Proteomes" id="UP000197156">
    <property type="component" value="Chromosome"/>
</dbReference>
<dbReference type="GeneID" id="33325048"/>
<dbReference type="OrthoDB" id="18264at2157"/>
<dbReference type="InterPro" id="IPR004843">
    <property type="entry name" value="Calcineurin-like_PHP"/>
</dbReference>
<dbReference type="PANTHER" id="PTHR39323">
    <property type="entry name" value="BLR1149 PROTEIN"/>
    <property type="match status" value="1"/>
</dbReference>
<dbReference type="InterPro" id="IPR024173">
    <property type="entry name" value="Pesterase_MJ0037-like"/>
</dbReference>
<dbReference type="NCBIfam" id="TIGR00024">
    <property type="entry name" value="SbcD_rel_arch"/>
    <property type="match status" value="1"/>
</dbReference>
<evidence type="ECO:0000313" key="3">
    <source>
        <dbReference type="Proteomes" id="UP000197156"/>
    </source>
</evidence>
<keyword evidence="3" id="KW-1185">Reference proteome</keyword>
<dbReference type="KEGG" id="tce:A3L02_09745"/>
<name>A0A218P4G6_THECE</name>
<dbReference type="CDD" id="cd07391">
    <property type="entry name" value="MPP_PF1019"/>
    <property type="match status" value="1"/>
</dbReference>